<dbReference type="PROSITE" id="PS50011">
    <property type="entry name" value="PROTEIN_KINASE_DOM"/>
    <property type="match status" value="1"/>
</dbReference>
<keyword evidence="2" id="KW-0808">Transferase</keyword>
<keyword evidence="3" id="KW-0547">Nucleotide-binding</keyword>
<evidence type="ECO:0000256" key="2">
    <source>
        <dbReference type="ARBA" id="ARBA00022679"/>
    </source>
</evidence>
<dbReference type="InterPro" id="IPR008271">
    <property type="entry name" value="Ser/Thr_kinase_AS"/>
</dbReference>
<dbReference type="GO" id="GO:0004674">
    <property type="term" value="F:protein serine/threonine kinase activity"/>
    <property type="evidence" value="ECO:0007669"/>
    <property type="project" value="UniProtKB-KW"/>
</dbReference>
<dbReference type="Gene3D" id="1.10.510.10">
    <property type="entry name" value="Transferase(Phosphotransferase) domain 1"/>
    <property type="match status" value="1"/>
</dbReference>
<dbReference type="InterPro" id="IPR011009">
    <property type="entry name" value="Kinase-like_dom_sf"/>
</dbReference>
<dbReference type="EMBL" id="CAJMXA010000808">
    <property type="protein sequence ID" value="CAE6443606.1"/>
    <property type="molecule type" value="Genomic_DNA"/>
</dbReference>
<accession>A0A8H3AYJ6</accession>
<keyword evidence="5" id="KW-0067">ATP-binding</keyword>
<dbReference type="PANTHER" id="PTHR45646:SF11">
    <property type="entry name" value="SERINE_THREONINE-PROTEIN KINASE DOA"/>
    <property type="match status" value="1"/>
</dbReference>
<keyword evidence="1" id="KW-0723">Serine/threonine-protein kinase</keyword>
<evidence type="ECO:0000256" key="6">
    <source>
        <dbReference type="SAM" id="MobiDB-lite"/>
    </source>
</evidence>
<dbReference type="InterPro" id="IPR000719">
    <property type="entry name" value="Prot_kinase_dom"/>
</dbReference>
<organism evidence="8 9">
    <name type="scientific">Rhizoctonia solani</name>
    <dbReference type="NCBI Taxonomy" id="456999"/>
    <lineage>
        <taxon>Eukaryota</taxon>
        <taxon>Fungi</taxon>
        <taxon>Dikarya</taxon>
        <taxon>Basidiomycota</taxon>
        <taxon>Agaricomycotina</taxon>
        <taxon>Agaricomycetes</taxon>
        <taxon>Cantharellales</taxon>
        <taxon>Ceratobasidiaceae</taxon>
        <taxon>Rhizoctonia</taxon>
    </lineage>
</organism>
<dbReference type="SUPFAM" id="SSF56112">
    <property type="entry name" value="Protein kinase-like (PK-like)"/>
    <property type="match status" value="1"/>
</dbReference>
<proteinExistence type="predicted"/>
<evidence type="ECO:0000256" key="5">
    <source>
        <dbReference type="ARBA" id="ARBA00022840"/>
    </source>
</evidence>
<dbReference type="Proteomes" id="UP000663853">
    <property type="component" value="Unassembled WGS sequence"/>
</dbReference>
<dbReference type="GO" id="GO:0005524">
    <property type="term" value="F:ATP binding"/>
    <property type="evidence" value="ECO:0007669"/>
    <property type="project" value="UniProtKB-KW"/>
</dbReference>
<feature type="region of interest" description="Disordered" evidence="6">
    <location>
        <begin position="1"/>
        <end position="23"/>
    </location>
</feature>
<protein>
    <recommendedName>
        <fullName evidence="7">Protein kinase domain-containing protein</fullName>
    </recommendedName>
</protein>
<evidence type="ECO:0000313" key="8">
    <source>
        <dbReference type="EMBL" id="CAE6443606.1"/>
    </source>
</evidence>
<dbReference type="Pfam" id="PF00069">
    <property type="entry name" value="Pkinase"/>
    <property type="match status" value="1"/>
</dbReference>
<dbReference type="InterPro" id="IPR051175">
    <property type="entry name" value="CLK_kinases"/>
</dbReference>
<reference evidence="8" key="1">
    <citation type="submission" date="2021-01" db="EMBL/GenBank/DDBJ databases">
        <authorList>
            <person name="Kaushik A."/>
        </authorList>
    </citation>
    <scope>NUCLEOTIDE SEQUENCE</scope>
    <source>
        <strain evidence="8">AG6-10EEA</strain>
    </source>
</reference>
<keyword evidence="4" id="KW-0418">Kinase</keyword>
<feature type="domain" description="Protein kinase" evidence="7">
    <location>
        <begin position="1"/>
        <end position="198"/>
    </location>
</feature>
<dbReference type="GO" id="GO:0005634">
    <property type="term" value="C:nucleus"/>
    <property type="evidence" value="ECO:0007669"/>
    <property type="project" value="TreeGrafter"/>
</dbReference>
<dbReference type="GO" id="GO:0043484">
    <property type="term" value="P:regulation of RNA splicing"/>
    <property type="evidence" value="ECO:0007669"/>
    <property type="project" value="TreeGrafter"/>
</dbReference>
<evidence type="ECO:0000256" key="1">
    <source>
        <dbReference type="ARBA" id="ARBA00022527"/>
    </source>
</evidence>
<dbReference type="PROSITE" id="PS00108">
    <property type="entry name" value="PROTEIN_KINASE_ST"/>
    <property type="match status" value="1"/>
</dbReference>
<dbReference type="AlphaFoldDB" id="A0A8H3AYJ6"/>
<dbReference type="PANTHER" id="PTHR45646">
    <property type="entry name" value="SERINE/THREONINE-PROTEIN KINASE DOA-RELATED"/>
    <property type="match status" value="1"/>
</dbReference>
<name>A0A8H3AYJ6_9AGAM</name>
<gene>
    <name evidence="8" type="ORF">RDB_LOCUS39673</name>
</gene>
<evidence type="ECO:0000313" key="9">
    <source>
        <dbReference type="Proteomes" id="UP000663853"/>
    </source>
</evidence>
<comment type="caution">
    <text evidence="8">The sequence shown here is derived from an EMBL/GenBank/DDBJ whole genome shotgun (WGS) entry which is preliminary data.</text>
</comment>
<sequence length="198" mass="22474">MSIKHWPATPLTSTPGESIRKTSACPQSTVCDDKERHCIIKQDDVTRLCADSAKEQPYDFLKENQFTPFPRGHIQEFAQCSLDGVALLHYLQLIHTDLKPENILLVDSAYDSHSMPPGMGRRGQSRHILCSTAIRLIDFGSATFSAEYRSTVVRTGYLLSTGDHSRSWYWQDWELELLAMATKQPATQDTYFDFSRAI</sequence>
<evidence type="ECO:0000259" key="7">
    <source>
        <dbReference type="PROSITE" id="PS50011"/>
    </source>
</evidence>
<evidence type="ECO:0000256" key="3">
    <source>
        <dbReference type="ARBA" id="ARBA00022741"/>
    </source>
</evidence>
<evidence type="ECO:0000256" key="4">
    <source>
        <dbReference type="ARBA" id="ARBA00022777"/>
    </source>
</evidence>